<keyword evidence="7" id="KW-1185">Reference proteome</keyword>
<dbReference type="PANTHER" id="PTHR42872:SF6">
    <property type="entry name" value="PROTEIN-GLUTAMATE METHYLESTERASE_PROTEIN-GLUTAMINE GLUTAMINASE"/>
    <property type="match status" value="1"/>
</dbReference>
<comment type="catalytic activity">
    <reaction evidence="3">
        <text>[protein]-L-glutamate 5-O-methyl ester + H2O = L-glutamyl-[protein] + methanol + H(+)</text>
        <dbReference type="Rhea" id="RHEA:23236"/>
        <dbReference type="Rhea" id="RHEA-COMP:10208"/>
        <dbReference type="Rhea" id="RHEA-COMP:10311"/>
        <dbReference type="ChEBI" id="CHEBI:15377"/>
        <dbReference type="ChEBI" id="CHEBI:15378"/>
        <dbReference type="ChEBI" id="CHEBI:17790"/>
        <dbReference type="ChEBI" id="CHEBI:29973"/>
        <dbReference type="ChEBI" id="CHEBI:82795"/>
        <dbReference type="EC" id="3.1.1.61"/>
    </reaction>
</comment>
<evidence type="ECO:0000256" key="3">
    <source>
        <dbReference type="ARBA" id="ARBA00048267"/>
    </source>
</evidence>
<evidence type="ECO:0000256" key="4">
    <source>
        <dbReference type="PROSITE-ProRule" id="PRU00050"/>
    </source>
</evidence>
<evidence type="ECO:0000256" key="1">
    <source>
        <dbReference type="ARBA" id="ARBA00022801"/>
    </source>
</evidence>
<dbReference type="Gene3D" id="3.40.50.180">
    <property type="entry name" value="Methylesterase CheB, C-terminal domain"/>
    <property type="match status" value="1"/>
</dbReference>
<comment type="caution">
    <text evidence="4">Lacks conserved residue(s) required for the propagation of feature annotation.</text>
</comment>
<dbReference type="Proteomes" id="UP001384579">
    <property type="component" value="Unassembled WGS sequence"/>
</dbReference>
<reference evidence="6 7" key="1">
    <citation type="journal article" date="2020" name="Harmful Algae">
        <title>Molecular and morphological characterization of a novel dihydroanatoxin-a producing Microcoleus species (cyanobacteria) from the Russian River, California, USA.</title>
        <authorList>
            <person name="Conklin K.Y."/>
            <person name="Stancheva R."/>
            <person name="Otten T.G."/>
            <person name="Fadness R."/>
            <person name="Boyer G.L."/>
            <person name="Read B."/>
            <person name="Zhang X."/>
            <person name="Sheath R.G."/>
        </authorList>
    </citation>
    <scope>NUCLEOTIDE SEQUENCE [LARGE SCALE GENOMIC DNA]</scope>
    <source>
        <strain evidence="6 7">PTRS2</strain>
    </source>
</reference>
<evidence type="ECO:0000313" key="6">
    <source>
        <dbReference type="EMBL" id="MEK0183895.1"/>
    </source>
</evidence>
<dbReference type="InterPro" id="IPR035909">
    <property type="entry name" value="CheB_C"/>
</dbReference>
<dbReference type="CDD" id="cd16432">
    <property type="entry name" value="CheB_Rec"/>
    <property type="match status" value="1"/>
</dbReference>
<dbReference type="EC" id="3.1.1.61" evidence="2"/>
<evidence type="ECO:0000259" key="5">
    <source>
        <dbReference type="PROSITE" id="PS50122"/>
    </source>
</evidence>
<accession>A0ABU8YHP7</accession>
<dbReference type="SUPFAM" id="SSF52738">
    <property type="entry name" value="Methylesterase CheB, C-terminal domain"/>
    <property type="match status" value="1"/>
</dbReference>
<sequence>MLLERHGFEVQIRTNQAPAENSCRTPVDVLFRSTAKIYGAGVLAVVLTGMGQDGLHGCEGIREVGGQILVQDRASSVVWGMPGSVANSGLADRVLSLEAMACEIIDRVKNHQSPITNHQSPITNNQ</sequence>
<name>A0ABU8YHP7_9CYAN</name>
<organism evidence="6 7">
    <name type="scientific">Microcoleus anatoxicus PTRS2</name>
    <dbReference type="NCBI Taxonomy" id="2705321"/>
    <lineage>
        <taxon>Bacteria</taxon>
        <taxon>Bacillati</taxon>
        <taxon>Cyanobacteriota</taxon>
        <taxon>Cyanophyceae</taxon>
        <taxon>Oscillatoriophycideae</taxon>
        <taxon>Oscillatoriales</taxon>
        <taxon>Microcoleaceae</taxon>
        <taxon>Microcoleus</taxon>
        <taxon>Microcoleus anatoxicus</taxon>
    </lineage>
</organism>
<keyword evidence="1" id="KW-0378">Hydrolase</keyword>
<dbReference type="InterPro" id="IPR000673">
    <property type="entry name" value="Sig_transdc_resp-reg_Me-estase"/>
</dbReference>
<dbReference type="RefSeq" id="WP_340522532.1">
    <property type="nucleotide sequence ID" value="NZ_JBBLXS010000025.1"/>
</dbReference>
<gene>
    <name evidence="6" type="ORF">WMG39_03425</name>
</gene>
<evidence type="ECO:0000256" key="2">
    <source>
        <dbReference type="ARBA" id="ARBA00039140"/>
    </source>
</evidence>
<proteinExistence type="predicted"/>
<dbReference type="PROSITE" id="PS50122">
    <property type="entry name" value="CHEB"/>
    <property type="match status" value="1"/>
</dbReference>
<dbReference type="PANTHER" id="PTHR42872">
    <property type="entry name" value="PROTEIN-GLUTAMATE METHYLESTERASE/PROTEIN-GLUTAMINE GLUTAMINASE"/>
    <property type="match status" value="1"/>
</dbReference>
<dbReference type="Pfam" id="PF01339">
    <property type="entry name" value="CheB_methylest"/>
    <property type="match status" value="1"/>
</dbReference>
<protein>
    <recommendedName>
        <fullName evidence="2">protein-glutamate methylesterase</fullName>
        <ecNumber evidence="2">3.1.1.61</ecNumber>
    </recommendedName>
</protein>
<feature type="domain" description="CheB-type methylesterase" evidence="5">
    <location>
        <begin position="1"/>
        <end position="111"/>
    </location>
</feature>
<comment type="caution">
    <text evidence="6">The sequence shown here is derived from an EMBL/GenBank/DDBJ whole genome shotgun (WGS) entry which is preliminary data.</text>
</comment>
<dbReference type="EMBL" id="JBBLXS010000025">
    <property type="protein sequence ID" value="MEK0183895.1"/>
    <property type="molecule type" value="Genomic_DNA"/>
</dbReference>
<evidence type="ECO:0000313" key="7">
    <source>
        <dbReference type="Proteomes" id="UP001384579"/>
    </source>
</evidence>